<proteinExistence type="predicted"/>
<gene>
    <name evidence="1" type="ORF">JCM16418_4596</name>
</gene>
<evidence type="ECO:0000313" key="2">
    <source>
        <dbReference type="Proteomes" id="UP000019364"/>
    </source>
</evidence>
<dbReference type="EMBL" id="BAVZ01000023">
    <property type="protein sequence ID" value="GAF10393.1"/>
    <property type="molecule type" value="Genomic_DNA"/>
</dbReference>
<keyword evidence="2" id="KW-1185">Reference proteome</keyword>
<organism evidence="1 2">
    <name type="scientific">Paenibacillus pini JCM 16418</name>
    <dbReference type="NCBI Taxonomy" id="1236976"/>
    <lineage>
        <taxon>Bacteria</taxon>
        <taxon>Bacillati</taxon>
        <taxon>Bacillota</taxon>
        <taxon>Bacilli</taxon>
        <taxon>Bacillales</taxon>
        <taxon>Paenibacillaceae</taxon>
        <taxon>Paenibacillus</taxon>
    </lineage>
</organism>
<protein>
    <submittedName>
        <fullName evidence="1">Uncharacterized protein</fullName>
    </submittedName>
</protein>
<sequence>MANILNNTSRQKSRKIRIESNIVLSEPKFMTTNMIIRNSMSKIYDEAKAEWELKAIVSEESEGFSNVCQLCGNPHLKINFIISNPLTGHDLIVGSRCIVRFGIIKGNVDAESGSLIINNFIKEQESIFHVRTLVKGMMVLRPDAKDYKLFYEALKHSLDHRNIKDPTIETLGEICYGEKWKSKCNDIYIRERLKLLWYRPLLIETVKTKASKLPVYKEGTTWGHKSRKSQVYNNMAGRSESFKTDIIGDK</sequence>
<evidence type="ECO:0000313" key="1">
    <source>
        <dbReference type="EMBL" id="GAF10393.1"/>
    </source>
</evidence>
<name>W7YT65_9BACL</name>
<dbReference type="OrthoDB" id="2602736at2"/>
<reference evidence="1 2" key="1">
    <citation type="journal article" date="2014" name="Genome Announc.">
        <title>Draft Genome Sequence of Paenibacillus pini JCM 16418T, Isolated from the Rhizosphere of Pine Tree.</title>
        <authorList>
            <person name="Yuki M."/>
            <person name="Oshima K."/>
            <person name="Suda W."/>
            <person name="Oshida Y."/>
            <person name="Kitamura K."/>
            <person name="Iida Y."/>
            <person name="Hattori M."/>
            <person name="Ohkuma M."/>
        </authorList>
    </citation>
    <scope>NUCLEOTIDE SEQUENCE [LARGE SCALE GENOMIC DNA]</scope>
    <source>
        <strain evidence="1 2">JCM 16418</strain>
    </source>
</reference>
<comment type="caution">
    <text evidence="1">The sequence shown here is derived from an EMBL/GenBank/DDBJ whole genome shotgun (WGS) entry which is preliminary data.</text>
</comment>
<accession>W7YT65</accession>
<dbReference type="Proteomes" id="UP000019364">
    <property type="component" value="Unassembled WGS sequence"/>
</dbReference>
<dbReference type="RefSeq" id="WP_036652762.1">
    <property type="nucleotide sequence ID" value="NZ_BAVZ01000023.1"/>
</dbReference>
<dbReference type="AlphaFoldDB" id="W7YT65"/>